<feature type="compositionally biased region" description="Basic residues" evidence="1">
    <location>
        <begin position="219"/>
        <end position="231"/>
    </location>
</feature>
<gene>
    <name evidence="3" type="ORF">NE237_011980</name>
</gene>
<feature type="compositionally biased region" description="Basic residues" evidence="1">
    <location>
        <begin position="69"/>
        <end position="80"/>
    </location>
</feature>
<accession>A0A9Q0H058</accession>
<sequence length="252" mass="27766">MRVSPDPHFAEGNEKLLQLLAGYQENFPPLVGPLPSTTLAIPSASESIPPSPQPADGASQEQNSWAKKPPSKPKHPHLHFVHPTSKDLRKMGVCSKDSVAKELEELQHMAVGFFMGHRPLFSLVKTSLAKQWQGHMIGSVNVFLLHHGGFVFEFSAIDDRNGVIEMGNPKVKEATDSHTMKNSTLEGTTVDSQSEMENNSGNKVEKNFEGERGFQVAGGRRKPSRLAKKKKGPEIRPNRVSFIDPLLGRAFD</sequence>
<dbReference type="InterPro" id="IPR025558">
    <property type="entry name" value="DUF4283"/>
</dbReference>
<organism evidence="3 4">
    <name type="scientific">Protea cynaroides</name>
    <dbReference type="NCBI Taxonomy" id="273540"/>
    <lineage>
        <taxon>Eukaryota</taxon>
        <taxon>Viridiplantae</taxon>
        <taxon>Streptophyta</taxon>
        <taxon>Embryophyta</taxon>
        <taxon>Tracheophyta</taxon>
        <taxon>Spermatophyta</taxon>
        <taxon>Magnoliopsida</taxon>
        <taxon>Proteales</taxon>
        <taxon>Proteaceae</taxon>
        <taxon>Protea</taxon>
    </lineage>
</organism>
<evidence type="ECO:0000256" key="1">
    <source>
        <dbReference type="SAM" id="MobiDB-lite"/>
    </source>
</evidence>
<dbReference type="Pfam" id="PF14111">
    <property type="entry name" value="DUF4283"/>
    <property type="match status" value="1"/>
</dbReference>
<dbReference type="Proteomes" id="UP001141806">
    <property type="component" value="Unassembled WGS sequence"/>
</dbReference>
<evidence type="ECO:0000259" key="2">
    <source>
        <dbReference type="Pfam" id="PF14111"/>
    </source>
</evidence>
<evidence type="ECO:0000313" key="4">
    <source>
        <dbReference type="Proteomes" id="UP001141806"/>
    </source>
</evidence>
<dbReference type="AlphaFoldDB" id="A0A9Q0H058"/>
<feature type="region of interest" description="Disordered" evidence="1">
    <location>
        <begin position="34"/>
        <end position="81"/>
    </location>
</feature>
<dbReference type="OrthoDB" id="1939300at2759"/>
<proteinExistence type="predicted"/>
<feature type="compositionally biased region" description="Basic and acidic residues" evidence="1">
    <location>
        <begin position="203"/>
        <end position="212"/>
    </location>
</feature>
<protein>
    <recommendedName>
        <fullName evidence="2">DUF4283 domain-containing protein</fullName>
    </recommendedName>
</protein>
<evidence type="ECO:0000313" key="3">
    <source>
        <dbReference type="EMBL" id="KAJ4955197.1"/>
    </source>
</evidence>
<name>A0A9Q0H058_9MAGN</name>
<comment type="caution">
    <text evidence="3">The sequence shown here is derived from an EMBL/GenBank/DDBJ whole genome shotgun (WGS) entry which is preliminary data.</text>
</comment>
<feature type="region of interest" description="Disordered" evidence="1">
    <location>
        <begin position="183"/>
        <end position="239"/>
    </location>
</feature>
<keyword evidence="4" id="KW-1185">Reference proteome</keyword>
<dbReference type="EMBL" id="JAMYWD010000011">
    <property type="protein sequence ID" value="KAJ4955197.1"/>
    <property type="molecule type" value="Genomic_DNA"/>
</dbReference>
<feature type="compositionally biased region" description="Polar residues" evidence="1">
    <location>
        <begin position="183"/>
        <end position="202"/>
    </location>
</feature>
<feature type="domain" description="DUF4283" evidence="2">
    <location>
        <begin position="104"/>
        <end position="170"/>
    </location>
</feature>
<reference evidence="3" key="1">
    <citation type="journal article" date="2023" name="Plant J.">
        <title>The genome of the king protea, Protea cynaroides.</title>
        <authorList>
            <person name="Chang J."/>
            <person name="Duong T.A."/>
            <person name="Schoeman C."/>
            <person name="Ma X."/>
            <person name="Roodt D."/>
            <person name="Barker N."/>
            <person name="Li Z."/>
            <person name="Van de Peer Y."/>
            <person name="Mizrachi E."/>
        </authorList>
    </citation>
    <scope>NUCLEOTIDE SEQUENCE</scope>
    <source>
        <tissue evidence="3">Young leaves</tissue>
    </source>
</reference>